<name>A0A3Q2XA59_HIPCM</name>
<feature type="region of interest" description="Disordered" evidence="1">
    <location>
        <begin position="168"/>
        <end position="221"/>
    </location>
</feature>
<feature type="region of interest" description="Disordered" evidence="1">
    <location>
        <begin position="623"/>
        <end position="672"/>
    </location>
</feature>
<proteinExistence type="predicted"/>
<dbReference type="STRING" id="109280.ENSHCOP00000001100"/>
<feature type="region of interest" description="Disordered" evidence="1">
    <location>
        <begin position="75"/>
        <end position="118"/>
    </location>
</feature>
<evidence type="ECO:0000313" key="3">
    <source>
        <dbReference type="Proteomes" id="UP000264820"/>
    </source>
</evidence>
<dbReference type="GeneTree" id="ENSGT00940000175752"/>
<feature type="compositionally biased region" description="Basic and acidic residues" evidence="1">
    <location>
        <begin position="643"/>
        <end position="672"/>
    </location>
</feature>
<protein>
    <submittedName>
        <fullName evidence="2">Uncharacterized protein</fullName>
    </submittedName>
</protein>
<dbReference type="PANTHER" id="PTHR16830">
    <property type="entry name" value="SH2 CONTAINING ADAPTOR PRAM-1 RELATED"/>
    <property type="match status" value="1"/>
</dbReference>
<reference evidence="2" key="2">
    <citation type="submission" date="2025-09" db="UniProtKB">
        <authorList>
            <consortium name="Ensembl"/>
        </authorList>
    </citation>
    <scope>IDENTIFICATION</scope>
</reference>
<feature type="compositionally biased region" description="Basic and acidic residues" evidence="1">
    <location>
        <begin position="373"/>
        <end position="388"/>
    </location>
</feature>
<accession>A0A3Q2XA59</accession>
<keyword evidence="3" id="KW-1185">Reference proteome</keyword>
<evidence type="ECO:0000313" key="2">
    <source>
        <dbReference type="Ensembl" id="ENSHCOP00000001100.1"/>
    </source>
</evidence>
<feature type="compositionally biased region" description="Polar residues" evidence="1">
    <location>
        <begin position="389"/>
        <end position="404"/>
    </location>
</feature>
<feature type="region of interest" description="Disordered" evidence="1">
    <location>
        <begin position="22"/>
        <end position="47"/>
    </location>
</feature>
<feature type="region of interest" description="Disordered" evidence="1">
    <location>
        <begin position="263"/>
        <end position="296"/>
    </location>
</feature>
<sequence>MEEESQINFRALRAKFQEEALLAQTKTTRPTVAEKPKNLPPAGGHCSSVVSSINIATENKTTVVPRVIFRNELRASGGKRSTSSPAQPPQLSPSSQPTNGDSTTKKQSFKERHMPQVLPVLCSKEHKIDPLIKRESPQEQELLKEVPRIKPRKNNLLLALKSSRVSKFSSESEEAPTYAELTTRPASAPGELPSVEKQTSEDGVSLQGDQLPATRRLSSPDVSVTPALLEMSIDSDNRIISTLERAKRKFSCRHILISSKSKSLRSPDFASSERPFLSSSRNMENTEPDLPPLPPPPVGLPHLACISARPFSKVNNSPRKPAFIKPYRPDKAEHSSVTTDLPSHSTPQKNPLPDLRSLGPKPAKPRRPPLVSLRHDQKPVHEVLKDLSQEPSQGSESEKPTSSAVLDAPVFPDFENPEMEPTQTEAVDIAALDLEVLDLRGLGSPPPAPADRGVPESKTSQSDARTSEVANESSVAQQLKVGSLSGIPSHPASFPEPSNLTESITRDRRSPSEDVIVPPPPTSHADEAELAAAESRCARDETELRLQAAPTNEETHTRASDQNYECDNVYEDVENINKFFLCQNSRKQKGNLKNPYADNNLPAKEEVSLHIWPRNPWGSISGEHSSHNLVHGKERQTPNTTADYKELKKREKQRLEKEKKEQKEREKKENEMKKKFKVGLDVILCHILKDALL</sequence>
<organism evidence="2 3">
    <name type="scientific">Hippocampus comes</name>
    <name type="common">Tiger tail seahorse</name>
    <dbReference type="NCBI Taxonomy" id="109280"/>
    <lineage>
        <taxon>Eukaryota</taxon>
        <taxon>Metazoa</taxon>
        <taxon>Chordata</taxon>
        <taxon>Craniata</taxon>
        <taxon>Vertebrata</taxon>
        <taxon>Euteleostomi</taxon>
        <taxon>Actinopterygii</taxon>
        <taxon>Neopterygii</taxon>
        <taxon>Teleostei</taxon>
        <taxon>Neoteleostei</taxon>
        <taxon>Acanthomorphata</taxon>
        <taxon>Syngnathiaria</taxon>
        <taxon>Syngnathiformes</taxon>
        <taxon>Syngnathoidei</taxon>
        <taxon>Syngnathidae</taxon>
        <taxon>Hippocampus</taxon>
    </lineage>
</organism>
<dbReference type="OMA" id="SRYMPLV"/>
<dbReference type="Ensembl" id="ENSHCOT00000012671.1">
    <property type="protein sequence ID" value="ENSHCOP00000001100.1"/>
    <property type="gene ID" value="ENSHCOG00000002004.1"/>
</dbReference>
<feature type="compositionally biased region" description="Polar residues" evidence="1">
    <location>
        <begin position="457"/>
        <end position="477"/>
    </location>
</feature>
<dbReference type="GO" id="GO:0005886">
    <property type="term" value="C:plasma membrane"/>
    <property type="evidence" value="ECO:0007669"/>
    <property type="project" value="InterPro"/>
</dbReference>
<dbReference type="Proteomes" id="UP000264820">
    <property type="component" value="Unplaced"/>
</dbReference>
<reference evidence="2" key="1">
    <citation type="submission" date="2025-08" db="UniProtKB">
        <authorList>
            <consortium name="Ensembl"/>
        </authorList>
    </citation>
    <scope>IDENTIFICATION</scope>
</reference>
<feature type="compositionally biased region" description="Polar residues" evidence="1">
    <location>
        <begin position="335"/>
        <end position="349"/>
    </location>
</feature>
<dbReference type="InterPro" id="IPR043443">
    <property type="entry name" value="FYB1/2-like"/>
</dbReference>
<dbReference type="PANTHER" id="PTHR16830:SF20">
    <property type="entry name" value="SI:CH211-188C16.1-RELATED"/>
    <property type="match status" value="1"/>
</dbReference>
<dbReference type="GO" id="GO:0072659">
    <property type="term" value="P:protein localization to plasma membrane"/>
    <property type="evidence" value="ECO:0007669"/>
    <property type="project" value="TreeGrafter"/>
</dbReference>
<dbReference type="GO" id="GO:0007229">
    <property type="term" value="P:integrin-mediated signaling pathway"/>
    <property type="evidence" value="ECO:0007669"/>
    <property type="project" value="InterPro"/>
</dbReference>
<dbReference type="AlphaFoldDB" id="A0A3Q2XA59"/>
<dbReference type="GO" id="GO:0050852">
    <property type="term" value="P:T cell receptor signaling pathway"/>
    <property type="evidence" value="ECO:0007669"/>
    <property type="project" value="TreeGrafter"/>
</dbReference>
<evidence type="ECO:0000256" key="1">
    <source>
        <dbReference type="SAM" id="MobiDB-lite"/>
    </source>
</evidence>
<feature type="region of interest" description="Disordered" evidence="1">
    <location>
        <begin position="315"/>
        <end position="525"/>
    </location>
</feature>